<reference evidence="2 3" key="1">
    <citation type="submission" date="2024-11" db="EMBL/GenBank/DDBJ databases">
        <title>Chromosome-level genome assembly of the freshwater bivalve Anodonta woodiana.</title>
        <authorList>
            <person name="Chen X."/>
        </authorList>
    </citation>
    <scope>NUCLEOTIDE SEQUENCE [LARGE SCALE GENOMIC DNA]</scope>
    <source>
        <strain evidence="2">MN2024</strain>
        <tissue evidence="2">Gills</tissue>
    </source>
</reference>
<evidence type="ECO:0000313" key="2">
    <source>
        <dbReference type="EMBL" id="KAL3883288.1"/>
    </source>
</evidence>
<sequence>MWQPDKLLLCVELCLRLLYNWVESKMCPNYFIPEENMFQCKVYGQVQVQLLSVLGNLLRQEGRYLVGISCDNIGQKKLVMACQIPVMELELQSSDVTQILITSVSSLFANLTLAVSSGLENHYICEQNLFDRYLSTREPRREINTVLLKLCCSVIGSKLASKSLSLEIPDQHGLDNAQERLLWGSSSDVASGKLKLAAFYLVQDNLDRCRDVLSEIQNNYNYKISDEGGMSQHTLQAILSENLSTTQLVSQYFALPVLYHPSEIKCIPKALITEMFRSTGSYQGRAYRQNFQNLVMISANLYSCFLEFLCYQRLNNMTHKYAALDNMIYVIRHKLFEFNDTNLNLLAYCLSQEGRLTDIYYIHVFLNFCVISV</sequence>
<feature type="chain" id="PRO_5044860910" evidence="1">
    <location>
        <begin position="25"/>
        <end position="373"/>
    </location>
</feature>
<proteinExistence type="predicted"/>
<dbReference type="Proteomes" id="UP001634394">
    <property type="component" value="Unassembled WGS sequence"/>
</dbReference>
<evidence type="ECO:0000313" key="3">
    <source>
        <dbReference type="Proteomes" id="UP001634394"/>
    </source>
</evidence>
<accession>A0ABD3XEK8</accession>
<keyword evidence="1" id="KW-0732">Signal</keyword>
<organism evidence="2 3">
    <name type="scientific">Sinanodonta woodiana</name>
    <name type="common">Chinese pond mussel</name>
    <name type="synonym">Anodonta woodiana</name>
    <dbReference type="NCBI Taxonomy" id="1069815"/>
    <lineage>
        <taxon>Eukaryota</taxon>
        <taxon>Metazoa</taxon>
        <taxon>Spiralia</taxon>
        <taxon>Lophotrochozoa</taxon>
        <taxon>Mollusca</taxon>
        <taxon>Bivalvia</taxon>
        <taxon>Autobranchia</taxon>
        <taxon>Heteroconchia</taxon>
        <taxon>Palaeoheterodonta</taxon>
        <taxon>Unionida</taxon>
        <taxon>Unionoidea</taxon>
        <taxon>Unionidae</taxon>
        <taxon>Unioninae</taxon>
        <taxon>Sinanodonta</taxon>
    </lineage>
</organism>
<protein>
    <submittedName>
        <fullName evidence="2">Uncharacterized protein</fullName>
    </submittedName>
</protein>
<dbReference type="AlphaFoldDB" id="A0ABD3XEK8"/>
<comment type="caution">
    <text evidence="2">The sequence shown here is derived from an EMBL/GenBank/DDBJ whole genome shotgun (WGS) entry which is preliminary data.</text>
</comment>
<keyword evidence="3" id="KW-1185">Reference proteome</keyword>
<gene>
    <name evidence="2" type="ORF">ACJMK2_029570</name>
</gene>
<dbReference type="EMBL" id="JBJQND010000003">
    <property type="protein sequence ID" value="KAL3883288.1"/>
    <property type="molecule type" value="Genomic_DNA"/>
</dbReference>
<evidence type="ECO:0000256" key="1">
    <source>
        <dbReference type="SAM" id="SignalP"/>
    </source>
</evidence>
<name>A0ABD3XEK8_SINWO</name>
<feature type="signal peptide" evidence="1">
    <location>
        <begin position="1"/>
        <end position="24"/>
    </location>
</feature>
<dbReference type="Gene3D" id="1.10.1410.40">
    <property type="match status" value="1"/>
</dbReference>